<evidence type="ECO:0000313" key="3">
    <source>
        <dbReference type="Proteomes" id="UP000837857"/>
    </source>
</evidence>
<evidence type="ECO:0000313" key="2">
    <source>
        <dbReference type="EMBL" id="CAH2044036.1"/>
    </source>
</evidence>
<proteinExistence type="predicted"/>
<evidence type="ECO:0000256" key="1">
    <source>
        <dbReference type="SAM" id="MobiDB-lite"/>
    </source>
</evidence>
<feature type="region of interest" description="Disordered" evidence="1">
    <location>
        <begin position="1"/>
        <end position="23"/>
    </location>
</feature>
<dbReference type="EMBL" id="OW152827">
    <property type="protein sequence ID" value="CAH2044036.1"/>
    <property type="molecule type" value="Genomic_DNA"/>
</dbReference>
<sequence length="373" mass="43205">MNPENFVPKRHQSTKTASVRSHKKKAKHIYKKYGELLEVGESAMTEMKVSISKLRAVHLSKLASSSVSLGQLHQLTKKAPKKANIEVDPELLQSVKEKILKKQLTMPAVSKDIKLEDDKCALIFTNHKITSIEERFKTKKYIDTVKESYYNFRKATIYDQRLQDLRYAINEGLNQEFDLGISSDRKPKDENIEMQTLPKSPHAVFRKLFIGNQMDSYDQELMHYISNFQLQGMPHPAIEDMCDDLALQTDIETKEDYDSCPSESLNVKKLNVKKAQQAIKVKKKKMREKRRAVHEINMRQDIKELEKRGKQEALHKLLTAHLQLLCSLNMLQEGRQVLQYYRIRGARTPEHPKITDVKIYNTLLHGYASQGNL</sequence>
<dbReference type="Proteomes" id="UP000837857">
    <property type="component" value="Chromosome 15"/>
</dbReference>
<keyword evidence="3" id="KW-1185">Reference proteome</keyword>
<name>A0ABN8HYS8_9NEOP</name>
<organism evidence="2 3">
    <name type="scientific">Iphiclides podalirius</name>
    <name type="common">scarce swallowtail</name>
    <dbReference type="NCBI Taxonomy" id="110791"/>
    <lineage>
        <taxon>Eukaryota</taxon>
        <taxon>Metazoa</taxon>
        <taxon>Ecdysozoa</taxon>
        <taxon>Arthropoda</taxon>
        <taxon>Hexapoda</taxon>
        <taxon>Insecta</taxon>
        <taxon>Pterygota</taxon>
        <taxon>Neoptera</taxon>
        <taxon>Endopterygota</taxon>
        <taxon>Lepidoptera</taxon>
        <taxon>Glossata</taxon>
        <taxon>Ditrysia</taxon>
        <taxon>Papilionoidea</taxon>
        <taxon>Papilionidae</taxon>
        <taxon>Papilioninae</taxon>
        <taxon>Iphiclides</taxon>
    </lineage>
</organism>
<accession>A0ABN8HYS8</accession>
<gene>
    <name evidence="2" type="ORF">IPOD504_LOCUS4556</name>
</gene>
<reference evidence="2" key="1">
    <citation type="submission" date="2022-03" db="EMBL/GenBank/DDBJ databases">
        <authorList>
            <person name="Martin H S."/>
        </authorList>
    </citation>
    <scope>NUCLEOTIDE SEQUENCE</scope>
</reference>
<protein>
    <submittedName>
        <fullName evidence="2">Uncharacterized protein</fullName>
    </submittedName>
</protein>
<feature type="non-terminal residue" evidence="2">
    <location>
        <position position="373"/>
    </location>
</feature>